<accession>A0A1J8QH43</accession>
<dbReference type="AlphaFoldDB" id="A0A1J8QH43"/>
<sequence>MLPREPYKGETRKLIQEKCP</sequence>
<evidence type="ECO:0000313" key="3">
    <source>
        <dbReference type="Proteomes" id="UP000183567"/>
    </source>
</evidence>
<dbReference type="EMBL" id="LVVM01004534">
    <property type="protein sequence ID" value="OJA12688.1"/>
    <property type="molecule type" value="Genomic_DNA"/>
</dbReference>
<proteinExistence type="predicted"/>
<name>A0A1J8QH43_9AGAM</name>
<reference evidence="2 3" key="1">
    <citation type="submission" date="2016-03" db="EMBL/GenBank/DDBJ databases">
        <title>Comparative genomics of the ectomycorrhizal sister species Rhizopogon vinicolor and Rhizopogon vesiculosus (Basidiomycota: Boletales) reveals a divergence of the mating type B locus.</title>
        <authorList>
            <person name="Mujic A.B."/>
            <person name="Kuo A."/>
            <person name="Tritt A."/>
            <person name="Lipzen A."/>
            <person name="Chen C."/>
            <person name="Johnson J."/>
            <person name="Sharma A."/>
            <person name="Barry K."/>
            <person name="Grigoriev I.V."/>
            <person name="Spatafora J.W."/>
        </authorList>
    </citation>
    <scope>NUCLEOTIDE SEQUENCE [LARGE SCALE GENOMIC DNA]</scope>
    <source>
        <strain evidence="2 3">AM-OR11-056</strain>
    </source>
</reference>
<dbReference type="Proteomes" id="UP000183567">
    <property type="component" value="Unassembled WGS sequence"/>
</dbReference>
<evidence type="ECO:0000256" key="1">
    <source>
        <dbReference type="SAM" id="MobiDB-lite"/>
    </source>
</evidence>
<keyword evidence="3" id="KW-1185">Reference proteome</keyword>
<evidence type="ECO:0000313" key="2">
    <source>
        <dbReference type="EMBL" id="OJA12688.1"/>
    </source>
</evidence>
<comment type="caution">
    <text evidence="2">The sequence shown here is derived from an EMBL/GenBank/DDBJ whole genome shotgun (WGS) entry which is preliminary data.</text>
</comment>
<gene>
    <name evidence="2" type="ORF">AZE42_10333</name>
</gene>
<protein>
    <submittedName>
        <fullName evidence="2">Uncharacterized protein</fullName>
    </submittedName>
</protein>
<feature type="region of interest" description="Disordered" evidence="1">
    <location>
        <begin position="1"/>
        <end position="20"/>
    </location>
</feature>
<organism evidence="2 3">
    <name type="scientific">Rhizopogon vesiculosus</name>
    <dbReference type="NCBI Taxonomy" id="180088"/>
    <lineage>
        <taxon>Eukaryota</taxon>
        <taxon>Fungi</taxon>
        <taxon>Dikarya</taxon>
        <taxon>Basidiomycota</taxon>
        <taxon>Agaricomycotina</taxon>
        <taxon>Agaricomycetes</taxon>
        <taxon>Agaricomycetidae</taxon>
        <taxon>Boletales</taxon>
        <taxon>Suillineae</taxon>
        <taxon>Rhizopogonaceae</taxon>
        <taxon>Rhizopogon</taxon>
    </lineage>
</organism>